<gene>
    <name evidence="1" type="ORF">OSB04_025140</name>
</gene>
<keyword evidence="2" id="KW-1185">Reference proteome</keyword>
<dbReference type="AlphaFoldDB" id="A0AA38SV45"/>
<name>A0AA38SV45_9ASTR</name>
<proteinExistence type="predicted"/>
<accession>A0AA38SV45</accession>
<evidence type="ECO:0000313" key="1">
    <source>
        <dbReference type="EMBL" id="KAJ9545433.1"/>
    </source>
</evidence>
<dbReference type="EMBL" id="JARYMX010000006">
    <property type="protein sequence ID" value="KAJ9545433.1"/>
    <property type="molecule type" value="Genomic_DNA"/>
</dbReference>
<protein>
    <submittedName>
        <fullName evidence="1">Uncharacterized protein</fullName>
    </submittedName>
</protein>
<evidence type="ECO:0000313" key="2">
    <source>
        <dbReference type="Proteomes" id="UP001172457"/>
    </source>
</evidence>
<dbReference type="Proteomes" id="UP001172457">
    <property type="component" value="Chromosome 6"/>
</dbReference>
<reference evidence="1" key="1">
    <citation type="submission" date="2023-03" db="EMBL/GenBank/DDBJ databases">
        <title>Chromosome-scale reference genome and RAD-based genetic map of yellow starthistle (Centaurea solstitialis) reveal putative structural variation and QTLs associated with invader traits.</title>
        <authorList>
            <person name="Reatini B."/>
            <person name="Cang F.A."/>
            <person name="Jiang Q."/>
            <person name="Mckibben M.T.W."/>
            <person name="Barker M.S."/>
            <person name="Rieseberg L.H."/>
            <person name="Dlugosch K.M."/>
        </authorList>
    </citation>
    <scope>NUCLEOTIDE SEQUENCE</scope>
    <source>
        <strain evidence="1">CAN-66</strain>
        <tissue evidence="1">Leaf</tissue>
    </source>
</reference>
<organism evidence="1 2">
    <name type="scientific">Centaurea solstitialis</name>
    <name type="common">yellow star-thistle</name>
    <dbReference type="NCBI Taxonomy" id="347529"/>
    <lineage>
        <taxon>Eukaryota</taxon>
        <taxon>Viridiplantae</taxon>
        <taxon>Streptophyta</taxon>
        <taxon>Embryophyta</taxon>
        <taxon>Tracheophyta</taxon>
        <taxon>Spermatophyta</taxon>
        <taxon>Magnoliopsida</taxon>
        <taxon>eudicotyledons</taxon>
        <taxon>Gunneridae</taxon>
        <taxon>Pentapetalae</taxon>
        <taxon>asterids</taxon>
        <taxon>campanulids</taxon>
        <taxon>Asterales</taxon>
        <taxon>Asteraceae</taxon>
        <taxon>Carduoideae</taxon>
        <taxon>Cardueae</taxon>
        <taxon>Centaureinae</taxon>
        <taxon>Centaurea</taxon>
    </lineage>
</organism>
<comment type="caution">
    <text evidence="1">The sequence shown here is derived from an EMBL/GenBank/DDBJ whole genome shotgun (WGS) entry which is preliminary data.</text>
</comment>
<sequence>MKWGKGVIGKEEREKPRVKMAHVKELVDKEILKLALVPLPILSFNWFDLRNLGLGRQVLVSNRFVVLDMDEYKEIMLILGQPILATEEALIDLKGDKLTYFSTTTHRL</sequence>